<sequence>MQYNSLNKQSLAVGFQEALFRGLAPDKGLYFPGNLPHFSEDFWRSLPEQDPQDIAFQVMKNFVQEDLSGEQLRAILAEVLHFDLPLKEIDKDLFVLELFHGPTLAFKDVGALFMARCLSALTPNPDNRLTILVATSGDTGGAVANGFLGVPGVEVVILYPSGKVSTLQEQQLTTLGQNITALEVQGSFDDCQRMVKTAFLDEEIKSQRLLSSANSINVGRWLPQMLYYILAVAQFQKKHSFEKAQELIFSVPSGNYGNICAGMLAHRMGMPARHFVAATNANDVVPRYLSGEEYQPKASVQTYSNAMDVGDPSNFIRIEELWGYERNELSQKLSSYAYSDAQTLAAMQHLHKEFNYLADPHGAIGYLGARKQQRKTPGKPAVFIETAHAVKFLPVVKKALGFEPELSPALQDLMARPKVSTEISTYEELKALLLA</sequence>
<dbReference type="InterPro" id="IPR037158">
    <property type="entry name" value="Thr_synth_N_sf"/>
</dbReference>
<evidence type="ECO:0000256" key="6">
    <source>
        <dbReference type="ARBA" id="ARBA00022605"/>
    </source>
</evidence>
<feature type="modified residue" description="N6-(pyridoxal phosphate)lysine" evidence="12">
    <location>
        <position position="107"/>
    </location>
</feature>
<dbReference type="Gene3D" id="3.90.1380.10">
    <property type="entry name" value="Threonine synthase, N-terminal domain"/>
    <property type="match status" value="1"/>
</dbReference>
<dbReference type="PANTHER" id="PTHR42690:SF1">
    <property type="entry name" value="THREONINE SYNTHASE-LIKE 2"/>
    <property type="match status" value="1"/>
</dbReference>
<evidence type="ECO:0000256" key="1">
    <source>
        <dbReference type="ARBA" id="ARBA00001933"/>
    </source>
</evidence>
<dbReference type="OrthoDB" id="9763107at2"/>
<dbReference type="GO" id="GO:0009088">
    <property type="term" value="P:threonine biosynthetic process"/>
    <property type="evidence" value="ECO:0007669"/>
    <property type="project" value="UniProtKB-UniRule"/>
</dbReference>
<dbReference type="AlphaFoldDB" id="A0A2S7T725"/>
<proteinExistence type="inferred from homology"/>
<keyword evidence="16" id="KW-1185">Reference proteome</keyword>
<dbReference type="EC" id="4.2.3.1" evidence="4 11"/>
<evidence type="ECO:0000256" key="4">
    <source>
        <dbReference type="ARBA" id="ARBA00013028"/>
    </source>
</evidence>
<evidence type="ECO:0000256" key="11">
    <source>
        <dbReference type="NCBIfam" id="TIGR00260"/>
    </source>
</evidence>
<keyword evidence="9" id="KW-0456">Lyase</keyword>
<evidence type="ECO:0000256" key="5">
    <source>
        <dbReference type="ARBA" id="ARBA00018679"/>
    </source>
</evidence>
<evidence type="ECO:0000313" key="16">
    <source>
        <dbReference type="Proteomes" id="UP000239366"/>
    </source>
</evidence>
<comment type="cofactor">
    <cofactor evidence="1 12">
        <name>pyridoxal 5'-phosphate</name>
        <dbReference type="ChEBI" id="CHEBI:597326"/>
    </cofactor>
</comment>
<evidence type="ECO:0000313" key="15">
    <source>
        <dbReference type="EMBL" id="PQJ15391.1"/>
    </source>
</evidence>
<dbReference type="InterPro" id="IPR001926">
    <property type="entry name" value="TrpB-like_PALP"/>
</dbReference>
<keyword evidence="8 12" id="KW-0663">Pyridoxal phosphate</keyword>
<dbReference type="Pfam" id="PF00291">
    <property type="entry name" value="PALP"/>
    <property type="match status" value="1"/>
</dbReference>
<dbReference type="NCBIfam" id="TIGR00260">
    <property type="entry name" value="thrC"/>
    <property type="match status" value="1"/>
</dbReference>
<feature type="domain" description="Tryptophan synthase beta chain-like PALP" evidence="13">
    <location>
        <begin position="87"/>
        <end position="384"/>
    </location>
</feature>
<keyword evidence="7" id="KW-0791">Threonine biosynthesis</keyword>
<dbReference type="UniPathway" id="UPA00050">
    <property type="reaction ID" value="UER00065"/>
</dbReference>
<gene>
    <name evidence="15" type="ORF">BST99_06250</name>
</gene>
<feature type="domain" description="Threonine synthase N-terminal" evidence="14">
    <location>
        <begin position="2"/>
        <end position="77"/>
    </location>
</feature>
<dbReference type="Proteomes" id="UP000239366">
    <property type="component" value="Unassembled WGS sequence"/>
</dbReference>
<evidence type="ECO:0000256" key="3">
    <source>
        <dbReference type="ARBA" id="ARBA00005517"/>
    </source>
</evidence>
<comment type="caution">
    <text evidence="15">The sequence shown here is derived from an EMBL/GenBank/DDBJ whole genome shotgun (WGS) entry which is preliminary data.</text>
</comment>
<evidence type="ECO:0000256" key="10">
    <source>
        <dbReference type="ARBA" id="ARBA00049144"/>
    </source>
</evidence>
<evidence type="ECO:0000256" key="12">
    <source>
        <dbReference type="PIRSR" id="PIRSR604450-51"/>
    </source>
</evidence>
<dbReference type="Gene3D" id="3.40.50.1100">
    <property type="match status" value="2"/>
</dbReference>
<protein>
    <recommendedName>
        <fullName evidence="5 11">Threonine synthase</fullName>
        <ecNumber evidence="4 11">4.2.3.1</ecNumber>
    </recommendedName>
</protein>
<keyword evidence="6" id="KW-0028">Amino-acid biosynthesis</keyword>
<dbReference type="PANTHER" id="PTHR42690">
    <property type="entry name" value="THREONINE SYNTHASE FAMILY MEMBER"/>
    <property type="match status" value="1"/>
</dbReference>
<dbReference type="SUPFAM" id="SSF53686">
    <property type="entry name" value="Tryptophan synthase beta subunit-like PLP-dependent enzymes"/>
    <property type="match status" value="1"/>
</dbReference>
<dbReference type="GO" id="GO:0004795">
    <property type="term" value="F:threonine synthase activity"/>
    <property type="evidence" value="ECO:0007669"/>
    <property type="project" value="UniProtKB-UniRule"/>
</dbReference>
<comment type="similarity">
    <text evidence="3">Belongs to the threonine synthase family.</text>
</comment>
<dbReference type="InterPro" id="IPR004450">
    <property type="entry name" value="Thr_synthase-like"/>
</dbReference>
<dbReference type="InterPro" id="IPR000634">
    <property type="entry name" value="Ser/Thr_deHydtase_PyrdxlP-BS"/>
</dbReference>
<comment type="catalytic activity">
    <reaction evidence="10">
        <text>O-phospho-L-homoserine + H2O = L-threonine + phosphate</text>
        <dbReference type="Rhea" id="RHEA:10840"/>
        <dbReference type="ChEBI" id="CHEBI:15377"/>
        <dbReference type="ChEBI" id="CHEBI:43474"/>
        <dbReference type="ChEBI" id="CHEBI:57590"/>
        <dbReference type="ChEBI" id="CHEBI:57926"/>
        <dbReference type="EC" id="4.2.3.1"/>
    </reaction>
</comment>
<organism evidence="15 16">
    <name type="scientific">Aureicoccus marinus</name>
    <dbReference type="NCBI Taxonomy" id="754435"/>
    <lineage>
        <taxon>Bacteria</taxon>
        <taxon>Pseudomonadati</taxon>
        <taxon>Bacteroidota</taxon>
        <taxon>Flavobacteriia</taxon>
        <taxon>Flavobacteriales</taxon>
        <taxon>Flavobacteriaceae</taxon>
        <taxon>Aureicoccus</taxon>
    </lineage>
</organism>
<dbReference type="RefSeq" id="WP_105001042.1">
    <property type="nucleotide sequence ID" value="NZ_MQVX01000001.1"/>
</dbReference>
<name>A0A2S7T725_9FLAO</name>
<comment type="pathway">
    <text evidence="2">Amino-acid biosynthesis; L-threonine biosynthesis; L-threonine from L-aspartate: step 5/5.</text>
</comment>
<evidence type="ECO:0000259" key="14">
    <source>
        <dbReference type="Pfam" id="PF14821"/>
    </source>
</evidence>
<evidence type="ECO:0000256" key="7">
    <source>
        <dbReference type="ARBA" id="ARBA00022697"/>
    </source>
</evidence>
<dbReference type="PROSITE" id="PS00165">
    <property type="entry name" value="DEHYDRATASE_SER_THR"/>
    <property type="match status" value="1"/>
</dbReference>
<reference evidence="16" key="1">
    <citation type="submission" date="2016-11" db="EMBL/GenBank/DDBJ databases">
        <title>Trade-off between light-utilization and light-protection in marine flavobacteria.</title>
        <authorList>
            <person name="Kumagai Y."/>
            <person name="Yoshizawa S."/>
            <person name="Kogure K."/>
        </authorList>
    </citation>
    <scope>NUCLEOTIDE SEQUENCE [LARGE SCALE GENOMIC DNA]</scope>
    <source>
        <strain evidence="16">SG-18</strain>
    </source>
</reference>
<dbReference type="EMBL" id="MQVX01000001">
    <property type="protein sequence ID" value="PQJ15391.1"/>
    <property type="molecule type" value="Genomic_DNA"/>
</dbReference>
<dbReference type="InterPro" id="IPR036052">
    <property type="entry name" value="TrpB-like_PALP_sf"/>
</dbReference>
<evidence type="ECO:0000256" key="8">
    <source>
        <dbReference type="ARBA" id="ARBA00022898"/>
    </source>
</evidence>
<evidence type="ECO:0000256" key="9">
    <source>
        <dbReference type="ARBA" id="ARBA00023239"/>
    </source>
</evidence>
<dbReference type="InterPro" id="IPR051166">
    <property type="entry name" value="Threonine_Synthase"/>
</dbReference>
<dbReference type="Pfam" id="PF14821">
    <property type="entry name" value="Thr_synth_N"/>
    <property type="match status" value="1"/>
</dbReference>
<dbReference type="InterPro" id="IPR029144">
    <property type="entry name" value="Thr_synth_N"/>
</dbReference>
<evidence type="ECO:0000256" key="2">
    <source>
        <dbReference type="ARBA" id="ARBA00004979"/>
    </source>
</evidence>
<dbReference type="GO" id="GO:0030170">
    <property type="term" value="F:pyridoxal phosphate binding"/>
    <property type="evidence" value="ECO:0007669"/>
    <property type="project" value="InterPro"/>
</dbReference>
<evidence type="ECO:0000259" key="13">
    <source>
        <dbReference type="Pfam" id="PF00291"/>
    </source>
</evidence>
<accession>A0A2S7T725</accession>